<dbReference type="CDD" id="cd04301">
    <property type="entry name" value="NAT_SF"/>
    <property type="match status" value="2"/>
</dbReference>
<dbReference type="InterPro" id="IPR016181">
    <property type="entry name" value="Acyl_CoA_acyltransferase"/>
</dbReference>
<keyword evidence="3 4" id="KW-0012">Acyltransferase</keyword>
<feature type="binding site" evidence="4">
    <location>
        <position position="241"/>
    </location>
    <ligand>
        <name>1D-myo-inositol 2-(L-cysteinylamino)-2-deoxy-alpha-D-glucopyranoside</name>
        <dbReference type="ChEBI" id="CHEBI:58887"/>
    </ligand>
</feature>
<dbReference type="Pfam" id="PF00583">
    <property type="entry name" value="Acetyltransf_1"/>
    <property type="match status" value="1"/>
</dbReference>
<dbReference type="Gene3D" id="3.40.630.30">
    <property type="match status" value="1"/>
</dbReference>
<comment type="caution">
    <text evidence="6">The sequence shown here is derived from an EMBL/GenBank/DDBJ whole genome shotgun (WGS) entry which is preliminary data.</text>
</comment>
<sequence length="317" mass="34404">MTWRNGLSAGTVAEVDALLDAATAADGAAPVSDQVLRRLRERSPAAEQVERVQGDLAGSEHFVARLAGGELAGYAFLDTEGDSEGRAVAELVVHPEHRGAGVGSELVRALLERMGLPVTQEGEPGDTLRVWSHSGHPAAARLAARFGFREARQLWRMWAKLSPTLPEPRWPEGVGVRSFVPGRDEEEVVEVNRLAFAWHPEQGSLSVADLRRQQEEAWFDPAGFLLAVDGEGRVLGFHWTKVHQGDQPHGEVYVLGVHPEAQGTGLGTALTLAGLRHLAGQGLDDVLLYVEGDNGAAIRVYEKLGFTHRETDVQFSR</sequence>
<dbReference type="InterPro" id="IPR050276">
    <property type="entry name" value="MshD_Acetyltransferase"/>
</dbReference>
<keyword evidence="2 4" id="KW-0677">Repeat</keyword>
<evidence type="ECO:0000256" key="1">
    <source>
        <dbReference type="ARBA" id="ARBA00022679"/>
    </source>
</evidence>
<dbReference type="InterPro" id="IPR017813">
    <property type="entry name" value="Mycothiol_AcTrfase"/>
</dbReference>
<organism evidence="6 7">
    <name type="scientific">Actinoalloteichus caeruleus DSM 43889</name>
    <dbReference type="NCBI Taxonomy" id="1120930"/>
    <lineage>
        <taxon>Bacteria</taxon>
        <taxon>Bacillati</taxon>
        <taxon>Actinomycetota</taxon>
        <taxon>Actinomycetes</taxon>
        <taxon>Pseudonocardiales</taxon>
        <taxon>Pseudonocardiaceae</taxon>
        <taxon>Actinoalloteichus</taxon>
        <taxon>Actinoalloteichus cyanogriseus</taxon>
    </lineage>
</organism>
<dbReference type="Proteomes" id="UP000791080">
    <property type="component" value="Unassembled WGS sequence"/>
</dbReference>
<dbReference type="PROSITE" id="PS51186">
    <property type="entry name" value="GNAT"/>
    <property type="match status" value="2"/>
</dbReference>
<dbReference type="SUPFAM" id="SSF55729">
    <property type="entry name" value="Acyl-CoA N-acyltransferases (Nat)"/>
    <property type="match status" value="1"/>
</dbReference>
<proteinExistence type="inferred from homology"/>
<evidence type="ECO:0000256" key="2">
    <source>
        <dbReference type="ARBA" id="ARBA00022737"/>
    </source>
</evidence>
<comment type="subunit">
    <text evidence="4">Monomer.</text>
</comment>
<comment type="caution">
    <text evidence="4">Lacks conserved residue(s) required for the propagation of feature annotation.</text>
</comment>
<evidence type="ECO:0000259" key="5">
    <source>
        <dbReference type="PROSITE" id="PS51186"/>
    </source>
</evidence>
<reference evidence="6 7" key="1">
    <citation type="submission" date="2022-06" db="EMBL/GenBank/DDBJ databases">
        <title>Genomic Encyclopedia of Type Strains, Phase I: the one thousand microbial genomes (KMG-I) project.</title>
        <authorList>
            <person name="Kyrpides N."/>
        </authorList>
    </citation>
    <scope>NUCLEOTIDE SEQUENCE [LARGE SCALE GENOMIC DNA]</scope>
    <source>
        <strain evidence="6 7">DSM 43889</strain>
    </source>
</reference>
<dbReference type="PANTHER" id="PTHR43617">
    <property type="entry name" value="L-AMINO ACID N-ACETYLTRANSFERASE"/>
    <property type="match status" value="1"/>
</dbReference>
<name>A0ABT1JL33_ACTCY</name>
<evidence type="ECO:0000313" key="6">
    <source>
        <dbReference type="EMBL" id="MCP2333215.1"/>
    </source>
</evidence>
<feature type="binding site" evidence="4">
    <location>
        <begin position="262"/>
        <end position="268"/>
    </location>
    <ligand>
        <name>acetyl-CoA</name>
        <dbReference type="ChEBI" id="CHEBI:57288"/>
        <label>2</label>
    </ligand>
</feature>
<comment type="function">
    <text evidence="4">Catalyzes the transfer of acetyl from acetyl-CoA to desacetylmycothiol (Cys-GlcN-Ins) to form mycothiol.</text>
</comment>
<dbReference type="PIRSF" id="PIRSF021524">
    <property type="entry name" value="MSH_acetyltransferase"/>
    <property type="match status" value="1"/>
</dbReference>
<feature type="binding site" evidence="4">
    <location>
        <begin position="255"/>
        <end position="257"/>
    </location>
    <ligand>
        <name>acetyl-CoA</name>
        <dbReference type="ChEBI" id="CHEBI:57288"/>
        <label>2</label>
    </ligand>
</feature>
<dbReference type="HAMAP" id="MF_01698">
    <property type="entry name" value="MshD"/>
    <property type="match status" value="1"/>
</dbReference>
<keyword evidence="1 4" id="KW-0808">Transferase</keyword>
<feature type="binding site" evidence="4">
    <location>
        <position position="33"/>
    </location>
    <ligand>
        <name>1D-myo-inositol 2-(L-cysteinylamino)-2-deoxy-alpha-D-glucopyranoside</name>
        <dbReference type="ChEBI" id="CHEBI:58887"/>
    </ligand>
</feature>
<feature type="binding site" evidence="4">
    <location>
        <position position="289"/>
    </location>
    <ligand>
        <name>1D-myo-inositol 2-(L-cysteinylamino)-2-deoxy-alpha-D-glucopyranoside</name>
        <dbReference type="ChEBI" id="CHEBI:58887"/>
    </ligand>
</feature>
<evidence type="ECO:0000313" key="7">
    <source>
        <dbReference type="Proteomes" id="UP000791080"/>
    </source>
</evidence>
<dbReference type="PANTHER" id="PTHR43617:SF31">
    <property type="entry name" value="MYCOTHIOL ACETYLTRANSFERASE"/>
    <property type="match status" value="1"/>
</dbReference>
<accession>A0ABT1JL33</accession>
<feature type="binding site" evidence="4">
    <location>
        <position position="251"/>
    </location>
    <ligand>
        <name>1D-myo-inositol 2-(L-cysteinylamino)-2-deoxy-alpha-D-glucopyranoside</name>
        <dbReference type="ChEBI" id="CHEBI:58887"/>
    </ligand>
</feature>
<feature type="binding site" evidence="4">
    <location>
        <begin position="91"/>
        <end position="93"/>
    </location>
    <ligand>
        <name>acetyl-CoA</name>
        <dbReference type="ChEBI" id="CHEBI:57288"/>
        <label>1</label>
    </ligand>
</feature>
<keyword evidence="7" id="KW-1185">Reference proteome</keyword>
<dbReference type="EC" id="2.3.1.189" evidence="4"/>
<feature type="binding site" evidence="4">
    <location>
        <position position="201"/>
    </location>
    <ligand>
        <name>1D-myo-inositol 2-(L-cysteinylamino)-2-deoxy-alpha-D-glucopyranoside</name>
        <dbReference type="ChEBI" id="CHEBI:58887"/>
    </ligand>
</feature>
<comment type="similarity">
    <text evidence="4">Belongs to the acetyltransferase family. MshD subfamily.</text>
</comment>
<comment type="catalytic activity">
    <reaction evidence="4">
        <text>1D-myo-inositol 2-(L-cysteinylamino)-2-deoxy-alpha-D-glucopyranoside + acetyl-CoA = mycothiol + CoA + H(+)</text>
        <dbReference type="Rhea" id="RHEA:26172"/>
        <dbReference type="ChEBI" id="CHEBI:15378"/>
        <dbReference type="ChEBI" id="CHEBI:16768"/>
        <dbReference type="ChEBI" id="CHEBI:57287"/>
        <dbReference type="ChEBI" id="CHEBI:57288"/>
        <dbReference type="ChEBI" id="CHEBI:58887"/>
        <dbReference type="EC" id="2.3.1.189"/>
    </reaction>
</comment>
<evidence type="ECO:0000256" key="4">
    <source>
        <dbReference type="HAMAP-Rule" id="MF_01698"/>
    </source>
</evidence>
<evidence type="ECO:0000256" key="3">
    <source>
        <dbReference type="ARBA" id="ARBA00023315"/>
    </source>
</evidence>
<dbReference type="InterPro" id="IPR000182">
    <property type="entry name" value="GNAT_dom"/>
</dbReference>
<gene>
    <name evidence="4" type="primary">mshD</name>
    <name evidence="6" type="ORF">G443_003485</name>
</gene>
<dbReference type="EMBL" id="AUBJ02000001">
    <property type="protein sequence ID" value="MCP2333215.1"/>
    <property type="molecule type" value="Genomic_DNA"/>
</dbReference>
<feature type="domain" description="N-acetyltransferase" evidence="5">
    <location>
        <begin position="19"/>
        <end position="168"/>
    </location>
</feature>
<protein>
    <recommendedName>
        <fullName evidence="4">Mycothiol acetyltransferase</fullName>
        <shortName evidence="4">MSH acetyltransferase</shortName>
        <ecNumber evidence="4">2.3.1.189</ecNumber>
    </recommendedName>
    <alternativeName>
        <fullName evidence="4">Mycothiol synthase</fullName>
    </alternativeName>
</protein>
<dbReference type="Pfam" id="PF13508">
    <property type="entry name" value="Acetyltransf_7"/>
    <property type="match status" value="1"/>
</dbReference>
<feature type="domain" description="N-acetyltransferase" evidence="5">
    <location>
        <begin position="174"/>
        <end position="317"/>
    </location>
</feature>
<dbReference type="NCBIfam" id="TIGR03448">
    <property type="entry name" value="mycothiol_MshD"/>
    <property type="match status" value="1"/>
</dbReference>
<feature type="binding site" evidence="4">
    <location>
        <begin position="294"/>
        <end position="299"/>
    </location>
    <ligand>
        <name>acetyl-CoA</name>
        <dbReference type="ChEBI" id="CHEBI:57288"/>
        <label>2</label>
    </ligand>
</feature>